<keyword evidence="2" id="KW-1185">Reference proteome</keyword>
<dbReference type="AlphaFoldDB" id="A0A9D4KF08"/>
<dbReference type="EMBL" id="JAIWYP010000004">
    <property type="protein sequence ID" value="KAH3838308.1"/>
    <property type="molecule type" value="Genomic_DNA"/>
</dbReference>
<comment type="caution">
    <text evidence="1">The sequence shown here is derived from an EMBL/GenBank/DDBJ whole genome shotgun (WGS) entry which is preliminary data.</text>
</comment>
<reference evidence="1" key="2">
    <citation type="submission" date="2020-11" db="EMBL/GenBank/DDBJ databases">
        <authorList>
            <person name="McCartney M.A."/>
            <person name="Auch B."/>
            <person name="Kono T."/>
            <person name="Mallez S."/>
            <person name="Becker A."/>
            <person name="Gohl D.M."/>
            <person name="Silverstein K.A.T."/>
            <person name="Koren S."/>
            <person name="Bechman K.B."/>
            <person name="Herman A."/>
            <person name="Abrahante J.E."/>
            <person name="Garbe J."/>
        </authorList>
    </citation>
    <scope>NUCLEOTIDE SEQUENCE</scope>
    <source>
        <strain evidence="1">Duluth1</strain>
        <tissue evidence="1">Whole animal</tissue>
    </source>
</reference>
<evidence type="ECO:0000313" key="2">
    <source>
        <dbReference type="Proteomes" id="UP000828390"/>
    </source>
</evidence>
<reference evidence="1" key="1">
    <citation type="journal article" date="2019" name="bioRxiv">
        <title>The Genome of the Zebra Mussel, Dreissena polymorpha: A Resource for Invasive Species Research.</title>
        <authorList>
            <person name="McCartney M.A."/>
            <person name="Auch B."/>
            <person name="Kono T."/>
            <person name="Mallez S."/>
            <person name="Zhang Y."/>
            <person name="Obille A."/>
            <person name="Becker A."/>
            <person name="Abrahante J.E."/>
            <person name="Garbe J."/>
            <person name="Badalamenti J.P."/>
            <person name="Herman A."/>
            <person name="Mangelson H."/>
            <person name="Liachko I."/>
            <person name="Sullivan S."/>
            <person name="Sone E.D."/>
            <person name="Koren S."/>
            <person name="Silverstein K.A.T."/>
            <person name="Beckman K.B."/>
            <person name="Gohl D.M."/>
        </authorList>
    </citation>
    <scope>NUCLEOTIDE SEQUENCE</scope>
    <source>
        <strain evidence="1">Duluth1</strain>
        <tissue evidence="1">Whole animal</tissue>
    </source>
</reference>
<gene>
    <name evidence="1" type="ORF">DPMN_111716</name>
</gene>
<proteinExistence type="predicted"/>
<evidence type="ECO:0000313" key="1">
    <source>
        <dbReference type="EMBL" id="KAH3838308.1"/>
    </source>
</evidence>
<organism evidence="1 2">
    <name type="scientific">Dreissena polymorpha</name>
    <name type="common">Zebra mussel</name>
    <name type="synonym">Mytilus polymorpha</name>
    <dbReference type="NCBI Taxonomy" id="45954"/>
    <lineage>
        <taxon>Eukaryota</taxon>
        <taxon>Metazoa</taxon>
        <taxon>Spiralia</taxon>
        <taxon>Lophotrochozoa</taxon>
        <taxon>Mollusca</taxon>
        <taxon>Bivalvia</taxon>
        <taxon>Autobranchia</taxon>
        <taxon>Heteroconchia</taxon>
        <taxon>Euheterodonta</taxon>
        <taxon>Imparidentia</taxon>
        <taxon>Neoheterodontei</taxon>
        <taxon>Myida</taxon>
        <taxon>Dreissenoidea</taxon>
        <taxon>Dreissenidae</taxon>
        <taxon>Dreissena</taxon>
    </lineage>
</organism>
<protein>
    <submittedName>
        <fullName evidence="1">Uncharacterized protein</fullName>
    </submittedName>
</protein>
<dbReference type="Proteomes" id="UP000828390">
    <property type="component" value="Unassembled WGS sequence"/>
</dbReference>
<accession>A0A9D4KF08</accession>
<sequence>MRQMPLAQFSTLGGAINAVINSQSSICEGPEYIHLVLDSYVEISLKEGCGAETKQQVLQLLT</sequence>
<name>A0A9D4KF08_DREPO</name>